<accession>A0ABT2EAX6</accession>
<evidence type="ECO:0000313" key="3">
    <source>
        <dbReference type="EMBL" id="MCS2608700.1"/>
    </source>
</evidence>
<dbReference type="PANTHER" id="PTHR46268">
    <property type="entry name" value="STRESS RESPONSE PROTEIN NHAX"/>
    <property type="match status" value="1"/>
</dbReference>
<dbReference type="InterPro" id="IPR014729">
    <property type="entry name" value="Rossmann-like_a/b/a_fold"/>
</dbReference>
<organism evidence="3 4">
    <name type="scientific">Halomonas dongshanensis</name>
    <dbReference type="NCBI Taxonomy" id="2890835"/>
    <lineage>
        <taxon>Bacteria</taxon>
        <taxon>Pseudomonadati</taxon>
        <taxon>Pseudomonadota</taxon>
        <taxon>Gammaproteobacteria</taxon>
        <taxon>Oceanospirillales</taxon>
        <taxon>Halomonadaceae</taxon>
        <taxon>Halomonas</taxon>
    </lineage>
</organism>
<sequence>MSERVSLVMVPVDGSAQADAATRHAALLAYLLDATLQLVHVLPLHPAEFSDLPGNRQAEADHDRRAWEASASRAFTHAREHLASLPFSAQLRIEAQRLSDESFVPHPERVIVDHARRHDKALLVMGARHLSEVGKWVKGSVSNAVVHRAKGPVTVIHPGASILDTATIGCILLPVDGSPHSDVAARLAGDLARSGAIRVELLFCQPPGEMPLLDSGESEASRVFRHTQRVLGDVPAGVTETLLRAERYANAIVAQARSCPDNPVIIMGRRGMSSLQASLLGSVSHKVIEQAPCPVTVVV</sequence>
<dbReference type="InterPro" id="IPR006016">
    <property type="entry name" value="UspA"/>
</dbReference>
<evidence type="ECO:0000313" key="4">
    <source>
        <dbReference type="Proteomes" id="UP001165542"/>
    </source>
</evidence>
<dbReference type="InterPro" id="IPR006015">
    <property type="entry name" value="Universal_stress_UspA"/>
</dbReference>
<name>A0ABT2EAX6_9GAMM</name>
<evidence type="ECO:0000256" key="1">
    <source>
        <dbReference type="ARBA" id="ARBA00008791"/>
    </source>
</evidence>
<comment type="caution">
    <text evidence="3">The sequence shown here is derived from an EMBL/GenBank/DDBJ whole genome shotgun (WGS) entry which is preliminary data.</text>
</comment>
<dbReference type="Proteomes" id="UP001165542">
    <property type="component" value="Unassembled WGS sequence"/>
</dbReference>
<keyword evidence="4" id="KW-1185">Reference proteome</keyword>
<gene>
    <name evidence="3" type="ORF">LLY24_05100</name>
</gene>
<proteinExistence type="inferred from homology"/>
<feature type="domain" description="UspA" evidence="2">
    <location>
        <begin position="171"/>
        <end position="298"/>
    </location>
</feature>
<evidence type="ECO:0000259" key="2">
    <source>
        <dbReference type="Pfam" id="PF00582"/>
    </source>
</evidence>
<dbReference type="Gene3D" id="3.40.50.620">
    <property type="entry name" value="HUPs"/>
    <property type="match status" value="2"/>
</dbReference>
<feature type="domain" description="UspA" evidence="2">
    <location>
        <begin position="8"/>
        <end position="157"/>
    </location>
</feature>
<dbReference type="PRINTS" id="PR01438">
    <property type="entry name" value="UNVRSLSTRESS"/>
</dbReference>
<comment type="similarity">
    <text evidence="1">Belongs to the universal stress protein A family.</text>
</comment>
<protein>
    <submittedName>
        <fullName evidence="3">Universal stress protein</fullName>
    </submittedName>
</protein>
<dbReference type="SUPFAM" id="SSF52402">
    <property type="entry name" value="Adenine nucleotide alpha hydrolases-like"/>
    <property type="match status" value="2"/>
</dbReference>
<dbReference type="RefSeq" id="WP_259035208.1">
    <property type="nucleotide sequence ID" value="NZ_JAJISC010000002.1"/>
</dbReference>
<dbReference type="EMBL" id="JAJISC010000002">
    <property type="protein sequence ID" value="MCS2608700.1"/>
    <property type="molecule type" value="Genomic_DNA"/>
</dbReference>
<dbReference type="PANTHER" id="PTHR46268:SF6">
    <property type="entry name" value="UNIVERSAL STRESS PROTEIN UP12"/>
    <property type="match status" value="1"/>
</dbReference>
<dbReference type="CDD" id="cd00293">
    <property type="entry name" value="USP-like"/>
    <property type="match status" value="2"/>
</dbReference>
<reference evidence="3" key="1">
    <citation type="submission" date="2021-11" db="EMBL/GenBank/DDBJ databases">
        <title>Halomonas sp., isolated from a coastal aquaculture zone in Dongshan Bay.</title>
        <authorList>
            <person name="Lin W."/>
        </authorList>
    </citation>
    <scope>NUCLEOTIDE SEQUENCE</scope>
    <source>
        <strain evidence="3">Yzlin-01</strain>
    </source>
</reference>
<dbReference type="Pfam" id="PF00582">
    <property type="entry name" value="Usp"/>
    <property type="match status" value="2"/>
</dbReference>